<dbReference type="AlphaFoldDB" id="A0A9X1YKT9"/>
<evidence type="ECO:0000313" key="2">
    <source>
        <dbReference type="Proteomes" id="UP001139353"/>
    </source>
</evidence>
<proteinExistence type="predicted"/>
<evidence type="ECO:0000313" key="1">
    <source>
        <dbReference type="EMBL" id="MCK9687285.1"/>
    </source>
</evidence>
<comment type="caution">
    <text evidence="1">The sequence shown here is derived from an EMBL/GenBank/DDBJ whole genome shotgun (WGS) entry which is preliminary data.</text>
</comment>
<reference evidence="1" key="1">
    <citation type="submission" date="2021-11" db="EMBL/GenBank/DDBJ databases">
        <title>BS-T2-15 a new species belonging to the Comamonadaceae family isolated from the soil of a French oak forest.</title>
        <authorList>
            <person name="Mieszkin S."/>
            <person name="Alain K."/>
        </authorList>
    </citation>
    <scope>NUCLEOTIDE SEQUENCE</scope>
    <source>
        <strain evidence="1">BS-T2-15</strain>
    </source>
</reference>
<protein>
    <submittedName>
        <fullName evidence="1">Uncharacterized protein</fullName>
    </submittedName>
</protein>
<dbReference type="RefSeq" id="WP_275683325.1">
    <property type="nucleotide sequence ID" value="NZ_JAJLJH010000004.1"/>
</dbReference>
<dbReference type="EMBL" id="JAJLJH010000004">
    <property type="protein sequence ID" value="MCK9687285.1"/>
    <property type="molecule type" value="Genomic_DNA"/>
</dbReference>
<sequence length="169" mass="18457">MQPDDKLRTTRHGIDASYRDMGDLVGLAGANANDRLIEMEEGKRPVSGPIQRVLDYISQGVDLGAGDLANTILTRYLPEFVELTIPVAQDGDEELETLAMMHTRYPRFIAVFSEKLPAAMRERLGAGELEQLAMPESTGLGFMVAVPLDRHHGSLKPLMAVAAKLIPSS</sequence>
<organism evidence="1 2">
    <name type="scientific">Scleromatobacter humisilvae</name>
    <dbReference type="NCBI Taxonomy" id="2897159"/>
    <lineage>
        <taxon>Bacteria</taxon>
        <taxon>Pseudomonadati</taxon>
        <taxon>Pseudomonadota</taxon>
        <taxon>Betaproteobacteria</taxon>
        <taxon>Burkholderiales</taxon>
        <taxon>Sphaerotilaceae</taxon>
        <taxon>Scleromatobacter</taxon>
    </lineage>
</organism>
<gene>
    <name evidence="1" type="ORF">LPC04_16385</name>
</gene>
<dbReference type="Proteomes" id="UP001139353">
    <property type="component" value="Unassembled WGS sequence"/>
</dbReference>
<name>A0A9X1YKT9_9BURK</name>
<keyword evidence="2" id="KW-1185">Reference proteome</keyword>
<accession>A0A9X1YKT9</accession>